<feature type="region of interest" description="Disordered" evidence="1">
    <location>
        <begin position="76"/>
        <end position="99"/>
    </location>
</feature>
<evidence type="ECO:0000313" key="3">
    <source>
        <dbReference type="Proteomes" id="UP001492380"/>
    </source>
</evidence>
<comment type="caution">
    <text evidence="2">The sequence shown here is derived from an EMBL/GenBank/DDBJ whole genome shotgun (WGS) entry which is preliminary data.</text>
</comment>
<feature type="compositionally biased region" description="Low complexity" evidence="1">
    <location>
        <begin position="85"/>
        <end position="96"/>
    </location>
</feature>
<gene>
    <name evidence="2" type="ORF">HDK90DRAFT_320795</name>
</gene>
<evidence type="ECO:0000313" key="2">
    <source>
        <dbReference type="EMBL" id="KAK8230417.1"/>
    </source>
</evidence>
<reference evidence="2 3" key="1">
    <citation type="submission" date="2024-04" db="EMBL/GenBank/DDBJ databases">
        <title>Phyllosticta paracitricarpa is synonymous to the EU quarantine fungus P. citricarpa based on phylogenomic analyses.</title>
        <authorList>
            <consortium name="Lawrence Berkeley National Laboratory"/>
            <person name="Van Ingen-Buijs V.A."/>
            <person name="Van Westerhoven A.C."/>
            <person name="Haridas S."/>
            <person name="Skiadas P."/>
            <person name="Martin F."/>
            <person name="Groenewald J.Z."/>
            <person name="Crous P.W."/>
            <person name="Seidl M.F."/>
        </authorList>
    </citation>
    <scope>NUCLEOTIDE SEQUENCE [LARGE SCALE GENOMIC DNA]</scope>
    <source>
        <strain evidence="2 3">CBS 123374</strain>
    </source>
</reference>
<keyword evidence="3" id="KW-1185">Reference proteome</keyword>
<organism evidence="2 3">
    <name type="scientific">Phyllosticta capitalensis</name>
    <dbReference type="NCBI Taxonomy" id="121624"/>
    <lineage>
        <taxon>Eukaryota</taxon>
        <taxon>Fungi</taxon>
        <taxon>Dikarya</taxon>
        <taxon>Ascomycota</taxon>
        <taxon>Pezizomycotina</taxon>
        <taxon>Dothideomycetes</taxon>
        <taxon>Dothideomycetes incertae sedis</taxon>
        <taxon>Botryosphaeriales</taxon>
        <taxon>Phyllostictaceae</taxon>
        <taxon>Phyllosticta</taxon>
    </lineage>
</organism>
<sequence>MVVGFTQQGKISIPILILVQIQRQILQHTACRLANTSTTNHTPSHHPLQLPSHTQSYPIALETYLFKTPQLLGAWGRKSKPDQAPPSTRTSFSPSPGAQPWVRPLLRGICRRCRPLRWGPRGVNRLLRHLHPLTSSSLSDNPPPAQNQHRQTRRNSRNPPAAPIAPPIPKSDKAKSRSPSYDFPLTTSSSASIHHPGCPVGPIPNQRQSSLAMQRGSVHDCRRFYRLTSSRRGAIGGRG</sequence>
<feature type="compositionally biased region" description="Pro residues" evidence="1">
    <location>
        <begin position="160"/>
        <end position="169"/>
    </location>
</feature>
<name>A0ABR1YHM7_9PEZI</name>
<feature type="region of interest" description="Disordered" evidence="1">
    <location>
        <begin position="133"/>
        <end position="217"/>
    </location>
</feature>
<evidence type="ECO:0000256" key="1">
    <source>
        <dbReference type="SAM" id="MobiDB-lite"/>
    </source>
</evidence>
<dbReference type="Proteomes" id="UP001492380">
    <property type="component" value="Unassembled WGS sequence"/>
</dbReference>
<proteinExistence type="predicted"/>
<dbReference type="EMBL" id="JBBWRZ010000008">
    <property type="protein sequence ID" value="KAK8230417.1"/>
    <property type="molecule type" value="Genomic_DNA"/>
</dbReference>
<protein>
    <submittedName>
        <fullName evidence="2">Uncharacterized protein</fullName>
    </submittedName>
</protein>
<accession>A0ABR1YHM7</accession>